<evidence type="ECO:0000259" key="6">
    <source>
        <dbReference type="Pfam" id="PF04893"/>
    </source>
</evidence>
<dbReference type="InterPro" id="IPR006977">
    <property type="entry name" value="Yip1_dom"/>
</dbReference>
<evidence type="ECO:0000256" key="1">
    <source>
        <dbReference type="ARBA" id="ARBA00004141"/>
    </source>
</evidence>
<feature type="transmembrane region" description="Helical" evidence="5">
    <location>
        <begin position="246"/>
        <end position="272"/>
    </location>
</feature>
<gene>
    <name evidence="7" type="ORF">H8E19_18270</name>
</gene>
<accession>A0A8J6N494</accession>
<comment type="subcellular location">
    <subcellularLocation>
        <location evidence="1">Membrane</location>
        <topology evidence="1">Multi-pass membrane protein</topology>
    </subcellularLocation>
</comment>
<protein>
    <submittedName>
        <fullName evidence="7">YIP1 family protein</fullName>
    </submittedName>
</protein>
<evidence type="ECO:0000256" key="5">
    <source>
        <dbReference type="SAM" id="Phobius"/>
    </source>
</evidence>
<dbReference type="Pfam" id="PF04893">
    <property type="entry name" value="Yip1"/>
    <property type="match status" value="1"/>
</dbReference>
<sequence length="273" mass="30182">MTTEITCPFCHFSKKIPEKTIPVSAKWAICPQCKQKFEISLSNSKTRPFAEEEGLNRDLNEVGMKSGKEPIRNGAPWENRSETGFTKGTYLTFKEALFSPSTFFRGLTFKGGIREPFAFGLLIGAVGSMFGIFWPVLMMSGGLFPFGEAIFGHLTVGLIFLIMVVAVPVCVTLSMFIYSAIIHLLLMIVGGGKNKFEATFRVVAYSQAAQALDLIPVVGSWIGGIWQLIIQVIGLREMHNISYLRVFIAFLLPVGIIFLLIMLALVPLLIYLG</sequence>
<organism evidence="7 8">
    <name type="scientific">Candidatus Desulfacyla euxinica</name>
    <dbReference type="NCBI Taxonomy" id="2841693"/>
    <lineage>
        <taxon>Bacteria</taxon>
        <taxon>Deltaproteobacteria</taxon>
        <taxon>Candidatus Desulfacyla</taxon>
    </lineage>
</organism>
<comment type="caution">
    <text evidence="7">The sequence shown here is derived from an EMBL/GenBank/DDBJ whole genome shotgun (WGS) entry which is preliminary data.</text>
</comment>
<proteinExistence type="predicted"/>
<keyword evidence="3 5" id="KW-1133">Transmembrane helix</keyword>
<keyword evidence="2 5" id="KW-0812">Transmembrane</keyword>
<evidence type="ECO:0000313" key="8">
    <source>
        <dbReference type="Proteomes" id="UP000650524"/>
    </source>
</evidence>
<dbReference type="AlphaFoldDB" id="A0A8J6N494"/>
<evidence type="ECO:0000256" key="4">
    <source>
        <dbReference type="ARBA" id="ARBA00023136"/>
    </source>
</evidence>
<feature type="domain" description="Yip1" evidence="6">
    <location>
        <begin position="95"/>
        <end position="263"/>
    </location>
</feature>
<evidence type="ECO:0000313" key="7">
    <source>
        <dbReference type="EMBL" id="MBC8179354.1"/>
    </source>
</evidence>
<feature type="transmembrane region" description="Helical" evidence="5">
    <location>
        <begin position="211"/>
        <end position="234"/>
    </location>
</feature>
<dbReference type="Proteomes" id="UP000650524">
    <property type="component" value="Unassembled WGS sequence"/>
</dbReference>
<feature type="transmembrane region" description="Helical" evidence="5">
    <location>
        <begin position="117"/>
        <end position="137"/>
    </location>
</feature>
<dbReference type="GO" id="GO:0016020">
    <property type="term" value="C:membrane"/>
    <property type="evidence" value="ECO:0007669"/>
    <property type="project" value="UniProtKB-SubCell"/>
</dbReference>
<evidence type="ECO:0000256" key="3">
    <source>
        <dbReference type="ARBA" id="ARBA00022989"/>
    </source>
</evidence>
<reference evidence="7 8" key="1">
    <citation type="submission" date="2020-08" db="EMBL/GenBank/DDBJ databases">
        <title>Bridging the membrane lipid divide: bacteria of the FCB group superphylum have the potential to synthesize archaeal ether lipids.</title>
        <authorList>
            <person name="Villanueva L."/>
            <person name="Von Meijenfeldt F.A.B."/>
            <person name="Westbye A.B."/>
            <person name="Yadav S."/>
            <person name="Hopmans E.C."/>
            <person name="Dutilh B.E."/>
            <person name="Sinninghe Damste J.S."/>
        </authorList>
    </citation>
    <scope>NUCLEOTIDE SEQUENCE [LARGE SCALE GENOMIC DNA]</scope>
    <source>
        <strain evidence="7">NIOZ-UU27</strain>
    </source>
</reference>
<keyword evidence="4 5" id="KW-0472">Membrane</keyword>
<dbReference type="EMBL" id="JACNJD010000377">
    <property type="protein sequence ID" value="MBC8179354.1"/>
    <property type="molecule type" value="Genomic_DNA"/>
</dbReference>
<evidence type="ECO:0000256" key="2">
    <source>
        <dbReference type="ARBA" id="ARBA00022692"/>
    </source>
</evidence>
<name>A0A8J6N494_9DELT</name>
<feature type="transmembrane region" description="Helical" evidence="5">
    <location>
        <begin position="157"/>
        <end position="190"/>
    </location>
</feature>